<protein>
    <submittedName>
        <fullName evidence="1">DUF1491 family protein</fullName>
    </submittedName>
</protein>
<name>A0A4T3EZW8_9SPHN</name>
<dbReference type="InterPro" id="IPR009964">
    <property type="entry name" value="DUF1491"/>
</dbReference>
<dbReference type="Pfam" id="PF07372">
    <property type="entry name" value="DUF1491"/>
    <property type="match status" value="1"/>
</dbReference>
<reference evidence="1 2" key="1">
    <citation type="submission" date="2019-04" db="EMBL/GenBank/DDBJ databases">
        <title>Altererythrobacter aquimixticola sp. nov., isolated from sediment of junction between the ocean and a freshwater spring.</title>
        <authorList>
            <person name="Yoon J.-H."/>
        </authorList>
    </citation>
    <scope>NUCLEOTIDE SEQUENCE [LARGE SCALE GENOMIC DNA]</scope>
    <source>
        <strain evidence="1 2">SSKS-13</strain>
    </source>
</reference>
<evidence type="ECO:0000313" key="2">
    <source>
        <dbReference type="Proteomes" id="UP000309389"/>
    </source>
</evidence>
<comment type="caution">
    <text evidence="1">The sequence shown here is derived from an EMBL/GenBank/DDBJ whole genome shotgun (WGS) entry which is preliminary data.</text>
</comment>
<dbReference type="Proteomes" id="UP000309389">
    <property type="component" value="Unassembled WGS sequence"/>
</dbReference>
<proteinExistence type="predicted"/>
<dbReference type="RefSeq" id="WP_136694708.1">
    <property type="nucleotide sequence ID" value="NZ_SSHH01000004.1"/>
</dbReference>
<dbReference type="AlphaFoldDB" id="A0A4T3EZW8"/>
<evidence type="ECO:0000313" key="1">
    <source>
        <dbReference type="EMBL" id="TIX49134.1"/>
    </source>
</evidence>
<sequence length="114" mass="12774">MEEARLPAHIEVSGLLRAVQAEGGFATVLAKGERDAGTILVICCENGTNSRLYERMPQLDGTRKWTLSKTQDPENPMEFSEYCDRRKRQDSDVWLVELDIANAERFIGNQGTTG</sequence>
<gene>
    <name evidence="1" type="ORF">E5222_15560</name>
</gene>
<dbReference type="OrthoDB" id="9809136at2"/>
<accession>A0A4T3EZW8</accession>
<dbReference type="Gene3D" id="3.40.1530.20">
    <property type="entry name" value="Protein of unknown function (DUF1491)"/>
    <property type="match status" value="1"/>
</dbReference>
<dbReference type="EMBL" id="SSHH01000004">
    <property type="protein sequence ID" value="TIX49134.1"/>
    <property type="molecule type" value="Genomic_DNA"/>
</dbReference>
<organism evidence="1 2">
    <name type="scientific">Alteraurantiacibacter aquimixticola</name>
    <dbReference type="NCBI Taxonomy" id="2489173"/>
    <lineage>
        <taxon>Bacteria</taxon>
        <taxon>Pseudomonadati</taxon>
        <taxon>Pseudomonadota</taxon>
        <taxon>Alphaproteobacteria</taxon>
        <taxon>Sphingomonadales</taxon>
        <taxon>Erythrobacteraceae</taxon>
        <taxon>Alteraurantiacibacter</taxon>
    </lineage>
</organism>
<keyword evidence="2" id="KW-1185">Reference proteome</keyword>